<keyword evidence="6" id="KW-1185">Reference proteome</keyword>
<dbReference type="Proteomes" id="UP001558613">
    <property type="component" value="Unassembled WGS sequence"/>
</dbReference>
<name>A0ABR3M4V4_9TELE</name>
<keyword evidence="1" id="KW-0863">Zinc-finger</keyword>
<evidence type="ECO:0000259" key="3">
    <source>
        <dbReference type="PROSITE" id="PS50158"/>
    </source>
</evidence>
<feature type="domain" description="CCHC-type" evidence="3">
    <location>
        <begin position="48"/>
        <end position="62"/>
    </location>
</feature>
<protein>
    <recommendedName>
        <fullName evidence="3">CCHC-type domain-containing protein</fullName>
    </recommendedName>
</protein>
<dbReference type="Pfam" id="PF16588">
    <property type="entry name" value="zf-C2H2_10"/>
    <property type="match status" value="1"/>
</dbReference>
<comment type="caution">
    <text evidence="5">The sequence shown here is derived from an EMBL/GenBank/DDBJ whole genome shotgun (WGS) entry which is preliminary data.</text>
</comment>
<dbReference type="InterPro" id="IPR001878">
    <property type="entry name" value="Znf_CCHC"/>
</dbReference>
<evidence type="ECO:0000313" key="5">
    <source>
        <dbReference type="EMBL" id="KAL1258897.1"/>
    </source>
</evidence>
<dbReference type="SUPFAM" id="SSF57756">
    <property type="entry name" value="Retrovirus zinc finger-like domains"/>
    <property type="match status" value="1"/>
</dbReference>
<evidence type="ECO:0000256" key="1">
    <source>
        <dbReference type="PROSITE-ProRule" id="PRU00047"/>
    </source>
</evidence>
<dbReference type="Gene3D" id="4.10.60.10">
    <property type="entry name" value="Zinc finger, CCHC-type"/>
    <property type="match status" value="1"/>
</dbReference>
<dbReference type="InterPro" id="IPR036875">
    <property type="entry name" value="Znf_CCHC_sf"/>
</dbReference>
<dbReference type="EMBL" id="JAYMGO010000016">
    <property type="protein sequence ID" value="KAL1258897.1"/>
    <property type="molecule type" value="Genomic_DNA"/>
</dbReference>
<evidence type="ECO:0000256" key="2">
    <source>
        <dbReference type="SAM" id="MobiDB-lite"/>
    </source>
</evidence>
<proteinExistence type="predicted"/>
<feature type="region of interest" description="Disordered" evidence="2">
    <location>
        <begin position="57"/>
        <end position="79"/>
    </location>
</feature>
<keyword evidence="1" id="KW-0479">Metal-binding</keyword>
<accession>A0ABR3M4V4</accession>
<evidence type="ECO:0000313" key="6">
    <source>
        <dbReference type="Proteomes" id="UP001558613"/>
    </source>
</evidence>
<gene>
    <name evidence="5" type="ORF">QQF64_009474</name>
    <name evidence="4" type="ORF">QQF64_011928</name>
</gene>
<reference evidence="5 6" key="1">
    <citation type="submission" date="2023-09" db="EMBL/GenBank/DDBJ databases">
        <authorList>
            <person name="Wang M."/>
        </authorList>
    </citation>
    <scope>NUCLEOTIDE SEQUENCE [LARGE SCALE GENOMIC DNA]</scope>
    <source>
        <strain evidence="5">GT-2023</strain>
        <tissue evidence="5">Liver</tissue>
    </source>
</reference>
<dbReference type="PROSITE" id="PS50158">
    <property type="entry name" value="ZF_CCHC"/>
    <property type="match status" value="1"/>
</dbReference>
<feature type="region of interest" description="Disordered" evidence="2">
    <location>
        <begin position="1"/>
        <end position="30"/>
    </location>
</feature>
<keyword evidence="1" id="KW-0862">Zinc</keyword>
<evidence type="ECO:0000313" key="4">
    <source>
        <dbReference type="EMBL" id="KAL1256383.1"/>
    </source>
</evidence>
<feature type="compositionally biased region" description="Low complexity" evidence="2">
    <location>
        <begin position="8"/>
        <end position="22"/>
    </location>
</feature>
<sequence length="79" mass="8878">MRSRKPTRSYTTTLTPPTSAEPAPEPMQVGYTKLTVEERERRLKGNLCLYCGQPGHIRANCPTRPPQPPASWPRSTGDR</sequence>
<organism evidence="5 6">
    <name type="scientific">Cirrhinus molitorella</name>
    <name type="common">mud carp</name>
    <dbReference type="NCBI Taxonomy" id="172907"/>
    <lineage>
        <taxon>Eukaryota</taxon>
        <taxon>Metazoa</taxon>
        <taxon>Chordata</taxon>
        <taxon>Craniata</taxon>
        <taxon>Vertebrata</taxon>
        <taxon>Euteleostomi</taxon>
        <taxon>Actinopterygii</taxon>
        <taxon>Neopterygii</taxon>
        <taxon>Teleostei</taxon>
        <taxon>Ostariophysi</taxon>
        <taxon>Cypriniformes</taxon>
        <taxon>Cyprinidae</taxon>
        <taxon>Labeoninae</taxon>
        <taxon>Labeonini</taxon>
        <taxon>Cirrhinus</taxon>
    </lineage>
</organism>
<dbReference type="SMART" id="SM00343">
    <property type="entry name" value="ZnF_C2HC"/>
    <property type="match status" value="1"/>
</dbReference>
<dbReference type="EMBL" id="JAYMGO010000018">
    <property type="protein sequence ID" value="KAL1256383.1"/>
    <property type="molecule type" value="Genomic_DNA"/>
</dbReference>